<dbReference type="PANTHER" id="PTHR43350:SF21">
    <property type="entry name" value="S-NITROSOMYCOTHIOL REDUCTASE MSCR"/>
    <property type="match status" value="1"/>
</dbReference>
<gene>
    <name evidence="8" type="ORF">HUO12_01035</name>
</gene>
<evidence type="ECO:0000313" key="9">
    <source>
        <dbReference type="Proteomes" id="UP000546031"/>
    </source>
</evidence>
<evidence type="ECO:0000256" key="6">
    <source>
        <dbReference type="RuleBase" id="RU361277"/>
    </source>
</evidence>
<comment type="caution">
    <text evidence="8">The sequence shown here is derived from an EMBL/GenBank/DDBJ whole genome shotgun (WGS) entry which is preliminary data.</text>
</comment>
<dbReference type="SUPFAM" id="SSF51735">
    <property type="entry name" value="NAD(P)-binding Rossmann-fold domains"/>
    <property type="match status" value="1"/>
</dbReference>
<evidence type="ECO:0000256" key="5">
    <source>
        <dbReference type="ARBA" id="ARBA00023002"/>
    </source>
</evidence>
<accession>A0A850H8B8</accession>
<evidence type="ECO:0000256" key="3">
    <source>
        <dbReference type="ARBA" id="ARBA00022723"/>
    </source>
</evidence>
<comment type="similarity">
    <text evidence="2 6">Belongs to the zinc-containing alcohol dehydrogenase family.</text>
</comment>
<organism evidence="8 9">
    <name type="scientific">Altererythrobacter lutimaris</name>
    <dbReference type="NCBI Taxonomy" id="2743979"/>
    <lineage>
        <taxon>Bacteria</taxon>
        <taxon>Pseudomonadati</taxon>
        <taxon>Pseudomonadota</taxon>
        <taxon>Alphaproteobacteria</taxon>
        <taxon>Sphingomonadales</taxon>
        <taxon>Erythrobacteraceae</taxon>
        <taxon>Altererythrobacter</taxon>
    </lineage>
</organism>
<feature type="domain" description="Enoyl reductase (ER)" evidence="7">
    <location>
        <begin position="17"/>
        <end position="363"/>
    </location>
</feature>
<dbReference type="InterPro" id="IPR020843">
    <property type="entry name" value="ER"/>
</dbReference>
<dbReference type="Pfam" id="PF00107">
    <property type="entry name" value="ADH_zinc_N"/>
    <property type="match status" value="1"/>
</dbReference>
<protein>
    <submittedName>
        <fullName evidence="8">Alcohol dehydrogenase catalytic domain-containing protein</fullName>
    </submittedName>
</protein>
<sequence length="370" mass="38222">MPRSIQAAVCNGQGAPPRIETLMLDDPAPDEVVIKVEAAGICHTDLGISQWSETPRVFGHEGAGTVVETGSAVTQFEKGDRVVATFGFCGACPNCEGGRPAYCFDGIALNIEGQRATDRPSLTREDGSEVGGAFFQQSCFATYALATERNLVRIPDGLDMVTAAPLGCGIQTGAGAVFNQIGALPDRPLLVVGAGAVGAAAIMAGKIIGCDPIVAIELGSERRALAKELGASHVIDGSNKDWAEAVQALTHGGVTAALDTAGTQATFEACIAALHSGGTLGVLTLPGEFDAPVPHPGGLDFMTKSIVGIIEGDAVPSEFLPLLIAYLSSGDMPIDRLIKTYRFEDIAEAFAEAASGKVIKPVLTFEGMHT</sequence>
<keyword evidence="4 6" id="KW-0862">Zinc</keyword>
<dbReference type="InterPro" id="IPR002328">
    <property type="entry name" value="ADH_Zn_CS"/>
</dbReference>
<keyword evidence="9" id="KW-1185">Reference proteome</keyword>
<keyword evidence="3 6" id="KW-0479">Metal-binding</keyword>
<evidence type="ECO:0000256" key="1">
    <source>
        <dbReference type="ARBA" id="ARBA00001947"/>
    </source>
</evidence>
<dbReference type="SMART" id="SM00829">
    <property type="entry name" value="PKS_ER"/>
    <property type="match status" value="1"/>
</dbReference>
<dbReference type="InterPro" id="IPR011032">
    <property type="entry name" value="GroES-like_sf"/>
</dbReference>
<name>A0A850H8B8_9SPHN</name>
<dbReference type="Proteomes" id="UP000546031">
    <property type="component" value="Unassembled WGS sequence"/>
</dbReference>
<dbReference type="SUPFAM" id="SSF50129">
    <property type="entry name" value="GroES-like"/>
    <property type="match status" value="1"/>
</dbReference>
<comment type="cofactor">
    <cofactor evidence="1 6">
        <name>Zn(2+)</name>
        <dbReference type="ChEBI" id="CHEBI:29105"/>
    </cofactor>
</comment>
<evidence type="ECO:0000256" key="2">
    <source>
        <dbReference type="ARBA" id="ARBA00008072"/>
    </source>
</evidence>
<evidence type="ECO:0000256" key="4">
    <source>
        <dbReference type="ARBA" id="ARBA00022833"/>
    </source>
</evidence>
<dbReference type="GO" id="GO:0016616">
    <property type="term" value="F:oxidoreductase activity, acting on the CH-OH group of donors, NAD or NADP as acceptor"/>
    <property type="evidence" value="ECO:0007669"/>
    <property type="project" value="UniProtKB-ARBA"/>
</dbReference>
<evidence type="ECO:0000313" key="8">
    <source>
        <dbReference type="EMBL" id="NVE93475.1"/>
    </source>
</evidence>
<dbReference type="Gene3D" id="3.40.50.720">
    <property type="entry name" value="NAD(P)-binding Rossmann-like Domain"/>
    <property type="match status" value="1"/>
</dbReference>
<dbReference type="EMBL" id="JABWTA010000001">
    <property type="protein sequence ID" value="NVE93475.1"/>
    <property type="molecule type" value="Genomic_DNA"/>
</dbReference>
<dbReference type="GO" id="GO:0008270">
    <property type="term" value="F:zinc ion binding"/>
    <property type="evidence" value="ECO:0007669"/>
    <property type="project" value="InterPro"/>
</dbReference>
<reference evidence="8 9" key="1">
    <citation type="submission" date="2020-06" db="EMBL/GenBank/DDBJ databases">
        <title>Altererythrobacter lutimaris sp. nov., a marine bacterium isolated from a tidal flat.</title>
        <authorList>
            <person name="Kim D."/>
            <person name="Yoo Y."/>
            <person name="Kim J.-J."/>
        </authorList>
    </citation>
    <scope>NUCLEOTIDE SEQUENCE [LARGE SCALE GENOMIC DNA]</scope>
    <source>
        <strain evidence="8 9">JGD-16</strain>
    </source>
</reference>
<dbReference type="InterPro" id="IPR013154">
    <property type="entry name" value="ADH-like_N"/>
</dbReference>
<keyword evidence="5" id="KW-0560">Oxidoreductase</keyword>
<dbReference type="Gene3D" id="3.90.180.10">
    <property type="entry name" value="Medium-chain alcohol dehydrogenases, catalytic domain"/>
    <property type="match status" value="1"/>
</dbReference>
<dbReference type="PROSITE" id="PS00059">
    <property type="entry name" value="ADH_ZINC"/>
    <property type="match status" value="1"/>
</dbReference>
<dbReference type="PANTHER" id="PTHR43350">
    <property type="entry name" value="NAD-DEPENDENT ALCOHOL DEHYDROGENASE"/>
    <property type="match status" value="1"/>
</dbReference>
<dbReference type="RefSeq" id="WP_176271840.1">
    <property type="nucleotide sequence ID" value="NZ_JABWTA010000001.1"/>
</dbReference>
<dbReference type="InterPro" id="IPR013149">
    <property type="entry name" value="ADH-like_C"/>
</dbReference>
<dbReference type="InterPro" id="IPR036291">
    <property type="entry name" value="NAD(P)-bd_dom_sf"/>
</dbReference>
<dbReference type="AlphaFoldDB" id="A0A850H8B8"/>
<dbReference type="Pfam" id="PF08240">
    <property type="entry name" value="ADH_N"/>
    <property type="match status" value="1"/>
</dbReference>
<proteinExistence type="inferred from homology"/>
<evidence type="ECO:0000259" key="7">
    <source>
        <dbReference type="SMART" id="SM00829"/>
    </source>
</evidence>